<gene>
    <name evidence="9" type="primary">tatA</name>
    <name evidence="10" type="ORF">CcarbDRAFT_3254</name>
</gene>
<comment type="function">
    <text evidence="9">Part of the twin-arginine translocation (Tat) system that transports large folded proteins containing a characteristic twin-arginine motif in their signal peptide across membranes. TatA could form the protein-conducting channel of the Tat system.</text>
</comment>
<keyword evidence="2 9" id="KW-0813">Transport</keyword>
<comment type="subunit">
    <text evidence="9">Forms a complex with TatC.</text>
</comment>
<dbReference type="EMBL" id="ACVI01000058">
    <property type="protein sequence ID" value="EET86312.1"/>
    <property type="molecule type" value="Genomic_DNA"/>
</dbReference>
<dbReference type="GO" id="GO:0008320">
    <property type="term" value="F:protein transmembrane transporter activity"/>
    <property type="evidence" value="ECO:0007669"/>
    <property type="project" value="UniProtKB-UniRule"/>
</dbReference>
<evidence type="ECO:0000313" key="10">
    <source>
        <dbReference type="EMBL" id="EET86312.1"/>
    </source>
</evidence>
<evidence type="ECO:0000313" key="11">
    <source>
        <dbReference type="Proteomes" id="UP000004198"/>
    </source>
</evidence>
<protein>
    <recommendedName>
        <fullName evidence="9">Sec-independent protein translocase protein TatA</fullName>
    </recommendedName>
</protein>
<evidence type="ECO:0000256" key="2">
    <source>
        <dbReference type="ARBA" id="ARBA00022448"/>
    </source>
</evidence>
<evidence type="ECO:0000256" key="6">
    <source>
        <dbReference type="ARBA" id="ARBA00022989"/>
    </source>
</evidence>
<keyword evidence="3 9" id="KW-1003">Cell membrane</keyword>
<dbReference type="GO" id="GO:0043953">
    <property type="term" value="P:protein transport by the Tat complex"/>
    <property type="evidence" value="ECO:0007669"/>
    <property type="project" value="UniProtKB-UniRule"/>
</dbReference>
<dbReference type="NCBIfam" id="NF011430">
    <property type="entry name" value="PRK14861.1"/>
    <property type="match status" value="1"/>
</dbReference>
<dbReference type="PANTHER" id="PTHR42982:SF1">
    <property type="entry name" value="SEC-INDEPENDENT PROTEIN TRANSLOCASE PROTEIN TATA"/>
    <property type="match status" value="1"/>
</dbReference>
<evidence type="ECO:0000256" key="5">
    <source>
        <dbReference type="ARBA" id="ARBA00022927"/>
    </source>
</evidence>
<comment type="caution">
    <text evidence="10">The sequence shown here is derived from an EMBL/GenBank/DDBJ whole genome shotgun (WGS) entry which is preliminary data.</text>
</comment>
<dbReference type="HAMAP" id="MF_00236">
    <property type="entry name" value="TatA_E"/>
    <property type="match status" value="1"/>
</dbReference>
<dbReference type="RefSeq" id="WP_007062139.1">
    <property type="nucleotide sequence ID" value="NZ_ACVI01000058.1"/>
</dbReference>
<dbReference type="Proteomes" id="UP000004198">
    <property type="component" value="Unassembled WGS sequence"/>
</dbReference>
<keyword evidence="7 9" id="KW-0811">Translocation</keyword>
<dbReference type="PRINTS" id="PR01506">
    <property type="entry name" value="TATBPROTEIN"/>
</dbReference>
<keyword evidence="4 9" id="KW-0812">Transmembrane</keyword>
<dbReference type="PATRIC" id="fig|536227.13.peg.3010"/>
<name>C6PWT7_9CLOT</name>
<dbReference type="PANTHER" id="PTHR42982">
    <property type="entry name" value="SEC-INDEPENDENT PROTEIN TRANSLOCASE PROTEIN TATA"/>
    <property type="match status" value="1"/>
</dbReference>
<comment type="subcellular location">
    <subcellularLocation>
        <location evidence="1 9">Cell membrane</location>
        <topology evidence="1 9">Single-pass membrane protein</topology>
    </subcellularLocation>
</comment>
<evidence type="ECO:0000256" key="7">
    <source>
        <dbReference type="ARBA" id="ARBA00023010"/>
    </source>
</evidence>
<keyword evidence="8 9" id="KW-0472">Membrane</keyword>
<evidence type="ECO:0000256" key="3">
    <source>
        <dbReference type="ARBA" id="ARBA00022475"/>
    </source>
</evidence>
<keyword evidence="6 9" id="KW-1133">Transmembrane helix</keyword>
<dbReference type="InterPro" id="IPR003369">
    <property type="entry name" value="TatA/B/E"/>
</dbReference>
<keyword evidence="11" id="KW-1185">Reference proteome</keyword>
<dbReference type="NCBIfam" id="TIGR01411">
    <property type="entry name" value="tatAE"/>
    <property type="match status" value="1"/>
</dbReference>
<dbReference type="Gene3D" id="1.20.5.3310">
    <property type="match status" value="1"/>
</dbReference>
<organism evidence="10 11">
    <name type="scientific">Clostridium carboxidivorans P7</name>
    <dbReference type="NCBI Taxonomy" id="536227"/>
    <lineage>
        <taxon>Bacteria</taxon>
        <taxon>Bacillati</taxon>
        <taxon>Bacillota</taxon>
        <taxon>Clostridia</taxon>
        <taxon>Eubacteriales</taxon>
        <taxon>Clostridiaceae</taxon>
        <taxon>Clostridium</taxon>
    </lineage>
</organism>
<evidence type="ECO:0000256" key="9">
    <source>
        <dbReference type="HAMAP-Rule" id="MF_00236"/>
    </source>
</evidence>
<reference evidence="10 11" key="1">
    <citation type="submission" date="2009-06" db="EMBL/GenBank/DDBJ databases">
        <title>The draft genome of Clostridium carboxidivorans P7.</title>
        <authorList>
            <consortium name="US DOE Joint Genome Institute (JGI-PGF)"/>
            <person name="Lucas S."/>
            <person name="Copeland A."/>
            <person name="Lapidus A."/>
            <person name="Glavina del Rio T."/>
            <person name="Tice H."/>
            <person name="Bruce D."/>
            <person name="Goodwin L."/>
            <person name="Pitluck S."/>
            <person name="Larimer F."/>
            <person name="Land M.L."/>
            <person name="Hauser L."/>
            <person name="Hemme C.L."/>
        </authorList>
    </citation>
    <scope>NUCLEOTIDE SEQUENCE [LARGE SCALE GENOMIC DNA]</scope>
    <source>
        <strain evidence="10 11">P7</strain>
    </source>
</reference>
<evidence type="ECO:0000256" key="1">
    <source>
        <dbReference type="ARBA" id="ARBA00004162"/>
    </source>
</evidence>
<evidence type="ECO:0000256" key="4">
    <source>
        <dbReference type="ARBA" id="ARBA00022692"/>
    </source>
</evidence>
<dbReference type="InterPro" id="IPR006312">
    <property type="entry name" value="TatA/E"/>
</dbReference>
<dbReference type="GO" id="GO:0033281">
    <property type="term" value="C:TAT protein transport complex"/>
    <property type="evidence" value="ECO:0007669"/>
    <property type="project" value="UniProtKB-UniRule"/>
</dbReference>
<dbReference type="KEGG" id="cck:Ccar_14365"/>
<accession>C6PWT7</accession>
<evidence type="ECO:0000256" key="8">
    <source>
        <dbReference type="ARBA" id="ARBA00023136"/>
    </source>
</evidence>
<proteinExistence type="inferred from homology"/>
<dbReference type="Pfam" id="PF02416">
    <property type="entry name" value="TatA_B_E"/>
    <property type="match status" value="1"/>
</dbReference>
<dbReference type="AlphaFoldDB" id="C6PWT7"/>
<comment type="similarity">
    <text evidence="9">Belongs to the TatA/E family.</text>
</comment>
<keyword evidence="5 9" id="KW-0653">Protein transport</keyword>
<dbReference type="eggNOG" id="COG1826">
    <property type="taxonomic scope" value="Bacteria"/>
</dbReference>
<dbReference type="STRING" id="536227.Ccar_14365"/>
<sequence>MFRGIGMSELLVILVIALVIFGPSKLPEIGKSFGKAISEFRNNASNTSKDDDDTKK</sequence>